<accession>L1J8B5</accession>
<dbReference type="RefSeq" id="XP_005831280.1">
    <property type="nucleotide sequence ID" value="XM_005831223.1"/>
</dbReference>
<reference evidence="3" key="2">
    <citation type="submission" date="2012-11" db="EMBL/GenBank/DDBJ databases">
        <authorList>
            <person name="Kuo A."/>
            <person name="Curtis B.A."/>
            <person name="Tanifuji G."/>
            <person name="Burki F."/>
            <person name="Gruber A."/>
            <person name="Irimia M."/>
            <person name="Maruyama S."/>
            <person name="Arias M.C."/>
            <person name="Ball S.G."/>
            <person name="Gile G.H."/>
            <person name="Hirakawa Y."/>
            <person name="Hopkins J.F."/>
            <person name="Rensing S.A."/>
            <person name="Schmutz J."/>
            <person name="Symeonidi A."/>
            <person name="Elias M."/>
            <person name="Eveleigh R.J."/>
            <person name="Herman E.K."/>
            <person name="Klute M.J."/>
            <person name="Nakayama T."/>
            <person name="Obornik M."/>
            <person name="Reyes-Prieto A."/>
            <person name="Armbrust E.V."/>
            <person name="Aves S.J."/>
            <person name="Beiko R.G."/>
            <person name="Coutinho P."/>
            <person name="Dacks J.B."/>
            <person name="Durnford D.G."/>
            <person name="Fast N.M."/>
            <person name="Green B.R."/>
            <person name="Grisdale C."/>
            <person name="Hempe F."/>
            <person name="Henrissat B."/>
            <person name="Hoppner M.P."/>
            <person name="Ishida K.-I."/>
            <person name="Kim E."/>
            <person name="Koreny L."/>
            <person name="Kroth P.G."/>
            <person name="Liu Y."/>
            <person name="Malik S.-B."/>
            <person name="Maier U.G."/>
            <person name="McRose D."/>
            <person name="Mock T."/>
            <person name="Neilson J.A."/>
            <person name="Onodera N.T."/>
            <person name="Poole A.M."/>
            <person name="Pritham E.J."/>
            <person name="Richards T.A."/>
            <person name="Rocap G."/>
            <person name="Roy S.W."/>
            <person name="Sarai C."/>
            <person name="Schaack S."/>
            <person name="Shirato S."/>
            <person name="Slamovits C.H."/>
            <person name="Spencer D.F."/>
            <person name="Suzuki S."/>
            <person name="Worden A.Z."/>
            <person name="Zauner S."/>
            <person name="Barry K."/>
            <person name="Bell C."/>
            <person name="Bharti A.K."/>
            <person name="Crow J.A."/>
            <person name="Grimwood J."/>
            <person name="Kramer R."/>
            <person name="Lindquist E."/>
            <person name="Lucas S."/>
            <person name="Salamov A."/>
            <person name="McFadden G.I."/>
            <person name="Lane C.E."/>
            <person name="Keeling P.J."/>
            <person name="Gray M.W."/>
            <person name="Grigoriev I.V."/>
            <person name="Archibald J.M."/>
        </authorList>
    </citation>
    <scope>NUCLEOTIDE SEQUENCE</scope>
    <source>
        <strain evidence="3">CCMP2712</strain>
    </source>
</reference>
<name>L1J8B5_GUITC</name>
<sequence>MCPMPGAQDYVDLGRIGSDQCVCDIGSFLSSSDCKKCTAGSSAALRVVPAVEVLGTGLTHLGEEALGEPGTQSTQMVNSQYVPAEVAGAFEAADGVSYRLRA</sequence>
<dbReference type="KEGG" id="gtt:GUITHDRAFT_109755"/>
<gene>
    <name evidence="1" type="ORF">GUITHDRAFT_109755</name>
</gene>
<keyword evidence="3" id="KW-1185">Reference proteome</keyword>
<dbReference type="Proteomes" id="UP000011087">
    <property type="component" value="Unassembled WGS sequence"/>
</dbReference>
<dbReference type="GeneID" id="17300904"/>
<dbReference type="EnsemblProtists" id="EKX44300">
    <property type="protein sequence ID" value="EKX44300"/>
    <property type="gene ID" value="GUITHDRAFT_109755"/>
</dbReference>
<proteinExistence type="predicted"/>
<reference evidence="2" key="3">
    <citation type="submission" date="2015-06" db="UniProtKB">
        <authorList>
            <consortium name="EnsemblProtists"/>
        </authorList>
    </citation>
    <scope>IDENTIFICATION</scope>
</reference>
<dbReference type="EMBL" id="JH993005">
    <property type="protein sequence ID" value="EKX44300.1"/>
    <property type="molecule type" value="Genomic_DNA"/>
</dbReference>
<evidence type="ECO:0000313" key="2">
    <source>
        <dbReference type="EnsemblProtists" id="EKX44300"/>
    </source>
</evidence>
<organism evidence="1">
    <name type="scientific">Guillardia theta (strain CCMP2712)</name>
    <name type="common">Cryptophyte</name>
    <dbReference type="NCBI Taxonomy" id="905079"/>
    <lineage>
        <taxon>Eukaryota</taxon>
        <taxon>Cryptophyceae</taxon>
        <taxon>Pyrenomonadales</taxon>
        <taxon>Geminigeraceae</taxon>
        <taxon>Guillardia</taxon>
    </lineage>
</organism>
<evidence type="ECO:0000313" key="3">
    <source>
        <dbReference type="Proteomes" id="UP000011087"/>
    </source>
</evidence>
<dbReference type="HOGENOM" id="CLU_2282828_0_0_1"/>
<evidence type="ECO:0000313" key="1">
    <source>
        <dbReference type="EMBL" id="EKX44300.1"/>
    </source>
</evidence>
<protein>
    <submittedName>
        <fullName evidence="1 2">Uncharacterized protein</fullName>
    </submittedName>
</protein>
<dbReference type="AlphaFoldDB" id="L1J8B5"/>
<reference evidence="1 3" key="1">
    <citation type="journal article" date="2012" name="Nature">
        <title>Algal genomes reveal evolutionary mosaicism and the fate of nucleomorphs.</title>
        <authorList>
            <consortium name="DOE Joint Genome Institute"/>
            <person name="Curtis B.A."/>
            <person name="Tanifuji G."/>
            <person name="Burki F."/>
            <person name="Gruber A."/>
            <person name="Irimia M."/>
            <person name="Maruyama S."/>
            <person name="Arias M.C."/>
            <person name="Ball S.G."/>
            <person name="Gile G.H."/>
            <person name="Hirakawa Y."/>
            <person name="Hopkins J.F."/>
            <person name="Kuo A."/>
            <person name="Rensing S.A."/>
            <person name="Schmutz J."/>
            <person name="Symeonidi A."/>
            <person name="Elias M."/>
            <person name="Eveleigh R.J."/>
            <person name="Herman E.K."/>
            <person name="Klute M.J."/>
            <person name="Nakayama T."/>
            <person name="Obornik M."/>
            <person name="Reyes-Prieto A."/>
            <person name="Armbrust E.V."/>
            <person name="Aves S.J."/>
            <person name="Beiko R.G."/>
            <person name="Coutinho P."/>
            <person name="Dacks J.B."/>
            <person name="Durnford D.G."/>
            <person name="Fast N.M."/>
            <person name="Green B.R."/>
            <person name="Grisdale C.J."/>
            <person name="Hempel F."/>
            <person name="Henrissat B."/>
            <person name="Hoppner M.P."/>
            <person name="Ishida K."/>
            <person name="Kim E."/>
            <person name="Koreny L."/>
            <person name="Kroth P.G."/>
            <person name="Liu Y."/>
            <person name="Malik S.B."/>
            <person name="Maier U.G."/>
            <person name="McRose D."/>
            <person name="Mock T."/>
            <person name="Neilson J.A."/>
            <person name="Onodera N.T."/>
            <person name="Poole A.M."/>
            <person name="Pritham E.J."/>
            <person name="Richards T.A."/>
            <person name="Rocap G."/>
            <person name="Roy S.W."/>
            <person name="Sarai C."/>
            <person name="Schaack S."/>
            <person name="Shirato S."/>
            <person name="Slamovits C.H."/>
            <person name="Spencer D.F."/>
            <person name="Suzuki S."/>
            <person name="Worden A.Z."/>
            <person name="Zauner S."/>
            <person name="Barry K."/>
            <person name="Bell C."/>
            <person name="Bharti A.K."/>
            <person name="Crow J.A."/>
            <person name="Grimwood J."/>
            <person name="Kramer R."/>
            <person name="Lindquist E."/>
            <person name="Lucas S."/>
            <person name="Salamov A."/>
            <person name="McFadden G.I."/>
            <person name="Lane C.E."/>
            <person name="Keeling P.J."/>
            <person name="Gray M.W."/>
            <person name="Grigoriev I.V."/>
            <person name="Archibald J.M."/>
        </authorList>
    </citation>
    <scope>NUCLEOTIDE SEQUENCE</scope>
    <source>
        <strain evidence="1 3">CCMP2712</strain>
    </source>
</reference>
<dbReference type="PaxDb" id="55529-EKX44300"/>